<dbReference type="RefSeq" id="XP_002775530.1">
    <property type="nucleotide sequence ID" value="XM_002775484.1"/>
</dbReference>
<name>C5L783_PERM5</name>
<sequence>MLVHLGLYLSSHIPSLSSPLPLISSQWSFSMSRLLLPHRSPFGPSFFLMVSIIACVAFSVSSYGTRSEAVSLPVTVKGEELFHSTVIEPYDDLFPRTIHAVVSQRGFAIRSLSDVPPSLLLLLVLSLLYLGGNSNTAAVGRDDDDANRGGVAVASTSS</sequence>
<keyword evidence="1" id="KW-0472">Membrane</keyword>
<protein>
    <submittedName>
        <fullName evidence="2">Uncharacterized protein</fullName>
    </submittedName>
</protein>
<dbReference type="GeneID" id="9060190"/>
<evidence type="ECO:0000313" key="3">
    <source>
        <dbReference type="Proteomes" id="UP000007800"/>
    </source>
</evidence>
<evidence type="ECO:0000256" key="1">
    <source>
        <dbReference type="SAM" id="Phobius"/>
    </source>
</evidence>
<keyword evidence="1" id="KW-1133">Transmembrane helix</keyword>
<dbReference type="EMBL" id="GG679899">
    <property type="protein sequence ID" value="EER07346.1"/>
    <property type="molecule type" value="Genomic_DNA"/>
</dbReference>
<proteinExistence type="predicted"/>
<keyword evidence="1" id="KW-0812">Transmembrane</keyword>
<evidence type="ECO:0000313" key="2">
    <source>
        <dbReference type="EMBL" id="EER07346.1"/>
    </source>
</evidence>
<gene>
    <name evidence="2" type="ORF">Pmar_PMAR020511</name>
</gene>
<dbReference type="InParanoid" id="C5L783"/>
<dbReference type="AlphaFoldDB" id="C5L783"/>
<dbReference type="OMA" id="QQRFYED"/>
<organism evidence="3">
    <name type="scientific">Perkinsus marinus (strain ATCC 50983 / TXsc)</name>
    <dbReference type="NCBI Taxonomy" id="423536"/>
    <lineage>
        <taxon>Eukaryota</taxon>
        <taxon>Sar</taxon>
        <taxon>Alveolata</taxon>
        <taxon>Perkinsozoa</taxon>
        <taxon>Perkinsea</taxon>
        <taxon>Perkinsida</taxon>
        <taxon>Perkinsidae</taxon>
        <taxon>Perkinsus</taxon>
    </lineage>
</organism>
<keyword evidence="3" id="KW-1185">Reference proteome</keyword>
<accession>C5L783</accession>
<feature type="transmembrane region" description="Helical" evidence="1">
    <location>
        <begin position="41"/>
        <end position="60"/>
    </location>
</feature>
<dbReference type="Proteomes" id="UP000007800">
    <property type="component" value="Unassembled WGS sequence"/>
</dbReference>
<reference evidence="2 3" key="1">
    <citation type="submission" date="2008-07" db="EMBL/GenBank/DDBJ databases">
        <authorList>
            <person name="El-Sayed N."/>
            <person name="Caler E."/>
            <person name="Inman J."/>
            <person name="Amedeo P."/>
            <person name="Hass B."/>
            <person name="Wortman J."/>
        </authorList>
    </citation>
    <scope>NUCLEOTIDE SEQUENCE [LARGE SCALE GENOMIC DNA]</scope>
    <source>
        <strain evidence="3">ATCC 50983 / TXsc</strain>
    </source>
</reference>